<dbReference type="Gene3D" id="3.40.50.300">
    <property type="entry name" value="P-loop containing nucleotide triphosphate hydrolases"/>
    <property type="match status" value="1"/>
</dbReference>
<dbReference type="Gene3D" id="1.20.272.10">
    <property type="match status" value="1"/>
</dbReference>
<dbReference type="SUPFAM" id="SSF48019">
    <property type="entry name" value="post-AAA+ oligomerization domain-like"/>
    <property type="match status" value="1"/>
</dbReference>
<name>A0A3Q9GCX9_MORCA</name>
<dbReference type="NCBIfam" id="TIGR01128">
    <property type="entry name" value="holA"/>
    <property type="match status" value="1"/>
</dbReference>
<dbReference type="EMBL" id="CP034662">
    <property type="protein sequence ID" value="AZQ94378.1"/>
    <property type="molecule type" value="Genomic_DNA"/>
</dbReference>
<accession>A0A3Q9GCX9</accession>
<dbReference type="RefSeq" id="WP_003672707.1">
    <property type="nucleotide sequence ID" value="NZ_CP007669.1"/>
</dbReference>
<dbReference type="GO" id="GO:0006261">
    <property type="term" value="P:DNA-templated DNA replication"/>
    <property type="evidence" value="ECO:0007669"/>
    <property type="project" value="TreeGrafter"/>
</dbReference>
<dbReference type="InterPro" id="IPR008921">
    <property type="entry name" value="DNA_pol3_clamp-load_cplx_C"/>
</dbReference>
<dbReference type="KEGG" id="mcat:MC25239_01261"/>
<dbReference type="GO" id="GO:0009360">
    <property type="term" value="C:DNA polymerase III complex"/>
    <property type="evidence" value="ECO:0007669"/>
    <property type="project" value="UniProtKB-UniRule"/>
</dbReference>
<comment type="catalytic activity">
    <reaction evidence="6">
        <text>DNA(n) + a 2'-deoxyribonucleoside 5'-triphosphate = DNA(n+1) + diphosphate</text>
        <dbReference type="Rhea" id="RHEA:22508"/>
        <dbReference type="Rhea" id="RHEA-COMP:17339"/>
        <dbReference type="Rhea" id="RHEA-COMP:17340"/>
        <dbReference type="ChEBI" id="CHEBI:33019"/>
        <dbReference type="ChEBI" id="CHEBI:61560"/>
        <dbReference type="ChEBI" id="CHEBI:173112"/>
        <dbReference type="EC" id="2.7.7.7"/>
    </reaction>
</comment>
<dbReference type="EC" id="2.7.7.7" evidence="7"/>
<evidence type="ECO:0000256" key="1">
    <source>
        <dbReference type="ARBA" id="ARBA00022679"/>
    </source>
</evidence>
<keyword evidence="1 8" id="KW-0808">Transferase</keyword>
<dbReference type="AlphaFoldDB" id="A0A3Q9GCX9"/>
<dbReference type="Proteomes" id="UP000280228">
    <property type="component" value="Chromosome"/>
</dbReference>
<evidence type="ECO:0000256" key="2">
    <source>
        <dbReference type="ARBA" id="ARBA00022695"/>
    </source>
</evidence>
<organism evidence="8 9">
    <name type="scientific">Moraxella catarrhalis</name>
    <name type="common">Branhamella catarrhalis</name>
    <dbReference type="NCBI Taxonomy" id="480"/>
    <lineage>
        <taxon>Bacteria</taxon>
        <taxon>Pseudomonadati</taxon>
        <taxon>Pseudomonadota</taxon>
        <taxon>Gammaproteobacteria</taxon>
        <taxon>Moraxellales</taxon>
        <taxon>Moraxellaceae</taxon>
        <taxon>Moraxella</taxon>
    </lineage>
</organism>
<gene>
    <name evidence="8" type="primary">holA</name>
    <name evidence="8" type="ORF">EJK53_1424</name>
</gene>
<keyword evidence="3" id="KW-0235">DNA replication</keyword>
<evidence type="ECO:0000256" key="6">
    <source>
        <dbReference type="ARBA" id="ARBA00049244"/>
    </source>
</evidence>
<evidence type="ECO:0000256" key="4">
    <source>
        <dbReference type="ARBA" id="ARBA00022932"/>
    </source>
</evidence>
<evidence type="ECO:0000313" key="9">
    <source>
        <dbReference type="Proteomes" id="UP000280228"/>
    </source>
</evidence>
<evidence type="ECO:0000256" key="3">
    <source>
        <dbReference type="ARBA" id="ARBA00022705"/>
    </source>
</evidence>
<keyword evidence="4" id="KW-0239">DNA-directed DNA polymerase</keyword>
<dbReference type="Gene3D" id="1.10.8.60">
    <property type="match status" value="1"/>
</dbReference>
<dbReference type="GO" id="GO:0003887">
    <property type="term" value="F:DNA-directed DNA polymerase activity"/>
    <property type="evidence" value="ECO:0007669"/>
    <property type="project" value="UniProtKB-UniRule"/>
</dbReference>
<protein>
    <recommendedName>
        <fullName evidence="7">DNA polymerase III subunit delta</fullName>
        <ecNumber evidence="7">2.7.7.7</ecNumber>
    </recommendedName>
</protein>
<evidence type="ECO:0000313" key="8">
    <source>
        <dbReference type="EMBL" id="AZQ94378.1"/>
    </source>
</evidence>
<evidence type="ECO:0000256" key="5">
    <source>
        <dbReference type="ARBA" id="ARBA00034754"/>
    </source>
</evidence>
<evidence type="ECO:0000256" key="7">
    <source>
        <dbReference type="NCBIfam" id="TIGR01128"/>
    </source>
</evidence>
<dbReference type="GO" id="GO:0003677">
    <property type="term" value="F:DNA binding"/>
    <property type="evidence" value="ECO:0007669"/>
    <property type="project" value="InterPro"/>
</dbReference>
<reference evidence="8 9" key="1">
    <citation type="submission" date="2018-12" db="EMBL/GenBank/DDBJ databases">
        <title>Persistence of Moraxella catarrhalis in Chronic Obstructive Pulmonary Disease and Regulation of the Hag/MID Adhesin.</title>
        <authorList>
            <person name="Murphy T."/>
            <person name="Zhao X."/>
            <person name="Vyas G."/>
            <person name="Aluvathingal J."/>
            <person name="Nadendla S."/>
            <person name="Tallon L."/>
            <person name="Tettelin H."/>
        </authorList>
    </citation>
    <scope>NUCLEOTIDE SEQUENCE [LARGE SCALE GENOMIC DNA]</scope>
    <source>
        <strain evidence="8 9">46P58B1</strain>
    </source>
</reference>
<dbReference type="InterPro" id="IPR005790">
    <property type="entry name" value="DNA_polIII_delta"/>
</dbReference>
<sequence length="347" mass="39485">MQKRFLAVTESLKNPTMTLSGLWLLHSDEPLMIQWLIDACHPIWQANHQVMKRIDLTSPKSWHEVTQELISLSLFEESTAIILSGKHKPDDAILSQLIDFAHDAKAGTSTHHLIWLLPKQDKKSQNTKAFKLFDQHGLIIHGTIQNESERRALLVAKAQDFKLSLTANAWQMLMGHTQHDLLTAYQTLWRLSYAHTLPSQSQLSVIDVPDLSTLLSEGGVFSVFDLSDALIQRQPNQCLKIINYLYQTDTAPSIILWAISKDIHLIAALRNGQDPQKLGIWRNKVLNYQNLANNISDGMISHWLTQVYEIDKAIKGLSQDNAWRLIRQLVLSICGIDIQGLHSHHER</sequence>
<comment type="similarity">
    <text evidence="5">Belongs to the DNA polymerase HolA subunit family.</text>
</comment>
<dbReference type="PANTHER" id="PTHR34388">
    <property type="entry name" value="DNA POLYMERASE III SUBUNIT DELTA"/>
    <property type="match status" value="1"/>
</dbReference>
<keyword evidence="2 8" id="KW-0548">Nucleotidyltransferase</keyword>
<dbReference type="PANTHER" id="PTHR34388:SF1">
    <property type="entry name" value="DNA POLYMERASE III SUBUNIT DELTA"/>
    <property type="match status" value="1"/>
</dbReference>
<proteinExistence type="inferred from homology"/>
<dbReference type="SUPFAM" id="SSF52540">
    <property type="entry name" value="P-loop containing nucleoside triphosphate hydrolases"/>
    <property type="match status" value="1"/>
</dbReference>
<dbReference type="InterPro" id="IPR027417">
    <property type="entry name" value="P-loop_NTPase"/>
</dbReference>